<proteinExistence type="inferred from homology"/>
<dbReference type="PANTHER" id="PTHR43245">
    <property type="entry name" value="BIFUNCTIONAL POLYMYXIN RESISTANCE PROTEIN ARNA"/>
    <property type="match status" value="1"/>
</dbReference>
<feature type="transmembrane region" description="Helical" evidence="3">
    <location>
        <begin position="290"/>
        <end position="309"/>
    </location>
</feature>
<comment type="similarity">
    <text evidence="1 3">Belongs to the 3-beta-HSD family.</text>
</comment>
<dbReference type="InterPro" id="IPR050177">
    <property type="entry name" value="Lipid_A_modif_metabolic_enz"/>
</dbReference>
<reference evidence="5 6" key="1">
    <citation type="submission" date="2022-04" db="EMBL/GenBank/DDBJ databases">
        <title>Chromosome-level reference genomes for two strains of Caenorhabditis briggsae: an improved platform for comparative genomics.</title>
        <authorList>
            <person name="Stevens L."/>
            <person name="Andersen E."/>
        </authorList>
    </citation>
    <scope>NUCLEOTIDE SEQUENCE [LARGE SCALE GENOMIC DNA]</scope>
    <source>
        <strain evidence="5">VX34</strain>
        <tissue evidence="5">Whole-organism</tissue>
    </source>
</reference>
<organism evidence="5 6">
    <name type="scientific">Caenorhabditis briggsae</name>
    <dbReference type="NCBI Taxonomy" id="6238"/>
    <lineage>
        <taxon>Eukaryota</taxon>
        <taxon>Metazoa</taxon>
        <taxon>Ecdysozoa</taxon>
        <taxon>Nematoda</taxon>
        <taxon>Chromadorea</taxon>
        <taxon>Rhabditida</taxon>
        <taxon>Rhabditina</taxon>
        <taxon>Rhabditomorpha</taxon>
        <taxon>Rhabditoidea</taxon>
        <taxon>Rhabditidae</taxon>
        <taxon>Peloderinae</taxon>
        <taxon>Caenorhabditis</taxon>
    </lineage>
</organism>
<dbReference type="SUPFAM" id="SSF51735">
    <property type="entry name" value="NAD(P)-binding Rossmann-fold domains"/>
    <property type="match status" value="1"/>
</dbReference>
<keyword evidence="6" id="KW-1185">Reference proteome</keyword>
<dbReference type="FunFam" id="3.40.50.720:FF:000871">
    <property type="entry name" value="HydroxySteroid Dehydrogenase homolog"/>
    <property type="match status" value="1"/>
</dbReference>
<dbReference type="InterPro" id="IPR002225">
    <property type="entry name" value="3Beta_OHSteriod_DH/Estase"/>
</dbReference>
<dbReference type="AlphaFoldDB" id="A0AAE9FGC2"/>
<keyword evidence="3" id="KW-1133">Transmembrane helix</keyword>
<evidence type="ECO:0000313" key="5">
    <source>
        <dbReference type="EMBL" id="UMM41585.1"/>
    </source>
</evidence>
<evidence type="ECO:0000256" key="3">
    <source>
        <dbReference type="RuleBase" id="RU004475"/>
    </source>
</evidence>
<sequence length="377" mass="42209">MGHYVIIGGGGYLGANVIRALQKNGYQERIIVVDPTPMEFPTVQFSRQLVDVVEKSFLDPQVLQEVLPGAETVIHLAAVGHMGMVACDRKFVFEFNVNGTIKLVEACKRHGVSRFLYASSVAVAFVGVPLLNASEDDPLPNPKLYLDYYSASKAEAEKYVLSQSTSTFKTVALRFRGIYGAEDPNVTRKVADLIRKRLFLARVSIHDRESNSMASSAANCAKAFALADHMLKKTDGIHAQSYYIMDQEITGQYEFWTPLVHALGRTPPSIFLKNYKIAKAVVYVQQLFCYHVLGFAPILTMFELAILAMDNTYSIEKARRELGYEPEPNSMAEVAAHYRMLATREMSKWNWIIGTISIAAFAMIVISLMSFFWKSVE</sequence>
<feature type="transmembrane region" description="Helical" evidence="3">
    <location>
        <begin position="349"/>
        <end position="373"/>
    </location>
</feature>
<dbReference type="InterPro" id="IPR036291">
    <property type="entry name" value="NAD(P)-bd_dom_sf"/>
</dbReference>
<evidence type="ECO:0000259" key="4">
    <source>
        <dbReference type="Pfam" id="PF01073"/>
    </source>
</evidence>
<accession>A0AAE9FGC2</accession>
<gene>
    <name evidence="5" type="ORF">L5515_017782</name>
</gene>
<dbReference type="GO" id="GO:0016616">
    <property type="term" value="F:oxidoreductase activity, acting on the CH-OH group of donors, NAD or NADP as acceptor"/>
    <property type="evidence" value="ECO:0007669"/>
    <property type="project" value="InterPro"/>
</dbReference>
<evidence type="ECO:0000256" key="1">
    <source>
        <dbReference type="ARBA" id="ARBA00009219"/>
    </source>
</evidence>
<feature type="domain" description="3-beta hydroxysteroid dehydrogenase/isomerase" evidence="4">
    <location>
        <begin position="5"/>
        <end position="269"/>
    </location>
</feature>
<keyword evidence="3" id="KW-0812">Transmembrane</keyword>
<dbReference type="Pfam" id="PF01073">
    <property type="entry name" value="3Beta_HSD"/>
    <property type="match status" value="1"/>
</dbReference>
<dbReference type="Proteomes" id="UP000829354">
    <property type="component" value="Chromosome X"/>
</dbReference>
<dbReference type="Gene3D" id="3.40.50.720">
    <property type="entry name" value="NAD(P)-binding Rossmann-like Domain"/>
    <property type="match status" value="1"/>
</dbReference>
<name>A0AAE9FGC2_CAEBR</name>
<dbReference type="EMBL" id="CP092625">
    <property type="protein sequence ID" value="UMM41585.1"/>
    <property type="molecule type" value="Genomic_DNA"/>
</dbReference>
<protein>
    <recommendedName>
        <fullName evidence="4">3-beta hydroxysteroid dehydrogenase/isomerase domain-containing protein</fullName>
    </recommendedName>
</protein>
<evidence type="ECO:0000256" key="2">
    <source>
        <dbReference type="ARBA" id="ARBA00023002"/>
    </source>
</evidence>
<keyword evidence="3" id="KW-0472">Membrane</keyword>
<evidence type="ECO:0000313" key="6">
    <source>
        <dbReference type="Proteomes" id="UP000829354"/>
    </source>
</evidence>
<keyword evidence="2 3" id="KW-0560">Oxidoreductase</keyword>
<dbReference type="GO" id="GO:0006694">
    <property type="term" value="P:steroid biosynthetic process"/>
    <property type="evidence" value="ECO:0007669"/>
    <property type="project" value="InterPro"/>
</dbReference>
<dbReference type="PANTHER" id="PTHR43245:SF51">
    <property type="entry name" value="SHORT CHAIN DEHYDROGENASE_REDUCTASE FAMILY 42E, MEMBER 2"/>
    <property type="match status" value="1"/>
</dbReference>